<feature type="signal peptide" evidence="1">
    <location>
        <begin position="1"/>
        <end position="21"/>
    </location>
</feature>
<evidence type="ECO:0000256" key="1">
    <source>
        <dbReference type="SAM" id="SignalP"/>
    </source>
</evidence>
<dbReference type="AlphaFoldDB" id="A0A0P0CMU6"/>
<name>A0A0P0CMU6_9BACT</name>
<dbReference type="RefSeq" id="WP_062542682.1">
    <property type="nucleotide sequence ID" value="NZ_CP012643.1"/>
</dbReference>
<proteinExistence type="predicted"/>
<evidence type="ECO:0000313" key="3">
    <source>
        <dbReference type="Proteomes" id="UP000061382"/>
    </source>
</evidence>
<feature type="chain" id="PRO_5006042709" description="DUF4369 domain-containing protein" evidence="1">
    <location>
        <begin position="22"/>
        <end position="199"/>
    </location>
</feature>
<accession>A0A0P0CMU6</accession>
<dbReference type="EMBL" id="CP012643">
    <property type="protein sequence ID" value="ALI98324.1"/>
    <property type="molecule type" value="Genomic_DNA"/>
</dbReference>
<sequence>MKLLLTRFLSLLLIFSISSFKNPNFIITEKYQQGYYIGNTGKVEGYIYFSYDNYEKFSFKKELKDKRSLKRVGEITSFFVDGKTFKVINNLNLRIGIWNISAQRAFAEVMVEGPVNLYKVYSRVGNGNMSNPGAIELINYIVEKDNKKYAYANEQTGKFKREAAELFKDREDIVEKIKNGKYALKNILDLVNDYNSTKI</sequence>
<protein>
    <recommendedName>
        <fullName evidence="4">DUF4369 domain-containing protein</fullName>
    </recommendedName>
</protein>
<keyword evidence="1" id="KW-0732">Signal</keyword>
<dbReference type="KEGG" id="rti:DC20_04145"/>
<dbReference type="Proteomes" id="UP000061382">
    <property type="component" value="Chromosome"/>
</dbReference>
<dbReference type="PATRIC" id="fig|512763.3.peg.920"/>
<reference evidence="2 3" key="1">
    <citation type="submission" date="2015-08" db="EMBL/GenBank/DDBJ databases">
        <title>Complete genome sequence of Rufibacter tibetensis strain 1351t, a radiation-resistant bacterium from tibet plateau.</title>
        <authorList>
            <person name="Dai J."/>
        </authorList>
    </citation>
    <scope>NUCLEOTIDE SEQUENCE [LARGE SCALE GENOMIC DNA]</scope>
    <source>
        <strain evidence="2 3">1351</strain>
    </source>
</reference>
<keyword evidence="3" id="KW-1185">Reference proteome</keyword>
<organism evidence="2 3">
    <name type="scientific">Rufibacter tibetensis</name>
    <dbReference type="NCBI Taxonomy" id="512763"/>
    <lineage>
        <taxon>Bacteria</taxon>
        <taxon>Pseudomonadati</taxon>
        <taxon>Bacteroidota</taxon>
        <taxon>Cytophagia</taxon>
        <taxon>Cytophagales</taxon>
        <taxon>Hymenobacteraceae</taxon>
        <taxon>Rufibacter</taxon>
    </lineage>
</organism>
<evidence type="ECO:0000313" key="2">
    <source>
        <dbReference type="EMBL" id="ALI98324.1"/>
    </source>
</evidence>
<evidence type="ECO:0008006" key="4">
    <source>
        <dbReference type="Google" id="ProtNLM"/>
    </source>
</evidence>
<gene>
    <name evidence="2" type="ORF">DC20_04145</name>
</gene>
<dbReference type="OrthoDB" id="1495479at2"/>